<sequence length="58" mass="6743">MTPRMAVTGLLSSLRVPSCRRWKQRQQKVRRGVRRAARMTSEKNLLSCCVLYSNFADE</sequence>
<accession>C9LSE5</accession>
<dbReference type="AlphaFoldDB" id="C9LSE5"/>
<proteinExistence type="predicted"/>
<dbReference type="EMBL" id="ACKP02000010">
    <property type="protein sequence ID" value="EEX78184.1"/>
    <property type="molecule type" value="Genomic_DNA"/>
</dbReference>
<organism evidence="1 2">
    <name type="scientific">Selenomonas sputigena (strain ATCC 35185 / DSM 20758 / CCUG 44933 / VPI D19B-28)</name>
    <dbReference type="NCBI Taxonomy" id="546271"/>
    <lineage>
        <taxon>Bacteria</taxon>
        <taxon>Bacillati</taxon>
        <taxon>Bacillota</taxon>
        <taxon>Negativicutes</taxon>
        <taxon>Selenomonadales</taxon>
        <taxon>Selenomonadaceae</taxon>
        <taxon>Selenomonas</taxon>
    </lineage>
</organism>
<dbReference type="Proteomes" id="UP000003505">
    <property type="component" value="Unassembled WGS sequence"/>
</dbReference>
<gene>
    <name evidence="1" type="ORF">SELSPUOL_00368</name>
</gene>
<comment type="caution">
    <text evidence="1">The sequence shown here is derived from an EMBL/GenBank/DDBJ whole genome shotgun (WGS) entry which is preliminary data.</text>
</comment>
<evidence type="ECO:0000313" key="2">
    <source>
        <dbReference type="Proteomes" id="UP000003505"/>
    </source>
</evidence>
<name>C9LSE5_SELS3</name>
<protein>
    <submittedName>
        <fullName evidence="1">Uncharacterized protein</fullName>
    </submittedName>
</protein>
<reference evidence="1 2" key="1">
    <citation type="submission" date="2009-09" db="EMBL/GenBank/DDBJ databases">
        <authorList>
            <person name="Weinstock G."/>
            <person name="Sodergren E."/>
            <person name="Clifton S."/>
            <person name="Fulton L."/>
            <person name="Fulton B."/>
            <person name="Courtney L."/>
            <person name="Fronick C."/>
            <person name="Harrison M."/>
            <person name="Strong C."/>
            <person name="Farmer C."/>
            <person name="Delahaunty K."/>
            <person name="Markovic C."/>
            <person name="Hall O."/>
            <person name="Minx P."/>
            <person name="Tomlinson C."/>
            <person name="Mitreva M."/>
            <person name="Nelson J."/>
            <person name="Hou S."/>
            <person name="Wollam A."/>
            <person name="Pepin K.H."/>
            <person name="Johnson M."/>
            <person name="Bhonagiri V."/>
            <person name="Nash W.E."/>
            <person name="Warren W."/>
            <person name="Chinwalla A."/>
            <person name="Mardis E.R."/>
            <person name="Wilson R.K."/>
        </authorList>
    </citation>
    <scope>NUCLEOTIDE SEQUENCE [LARGE SCALE GENOMIC DNA]</scope>
    <source>
        <strain evidence="2">ATCC 35185 / DSM 20758 / VPI D19B-28</strain>
    </source>
</reference>
<evidence type="ECO:0000313" key="1">
    <source>
        <dbReference type="EMBL" id="EEX78184.1"/>
    </source>
</evidence>